<keyword evidence="3" id="KW-1185">Reference proteome</keyword>
<dbReference type="Proteomes" id="UP001230156">
    <property type="component" value="Unassembled WGS sequence"/>
</dbReference>
<keyword evidence="1" id="KW-1133">Transmembrane helix</keyword>
<feature type="transmembrane region" description="Helical" evidence="1">
    <location>
        <begin position="134"/>
        <end position="156"/>
    </location>
</feature>
<organism evidence="2 3">
    <name type="scientific">Dongia sedimenti</name>
    <dbReference type="NCBI Taxonomy" id="3064282"/>
    <lineage>
        <taxon>Bacteria</taxon>
        <taxon>Pseudomonadati</taxon>
        <taxon>Pseudomonadota</taxon>
        <taxon>Alphaproteobacteria</taxon>
        <taxon>Rhodospirillales</taxon>
        <taxon>Dongiaceae</taxon>
        <taxon>Dongia</taxon>
    </lineage>
</organism>
<evidence type="ECO:0000256" key="1">
    <source>
        <dbReference type="SAM" id="Phobius"/>
    </source>
</evidence>
<gene>
    <name evidence="2" type="ORF">Q8A70_04800</name>
</gene>
<comment type="caution">
    <text evidence="2">The sequence shown here is derived from an EMBL/GenBank/DDBJ whole genome shotgun (WGS) entry which is preliminary data.</text>
</comment>
<dbReference type="PANTHER" id="PTHR34989:SF1">
    <property type="entry name" value="PROTEIN HDED"/>
    <property type="match status" value="1"/>
</dbReference>
<reference evidence="3" key="1">
    <citation type="submission" date="2023-08" db="EMBL/GenBank/DDBJ databases">
        <title>Rhodospirillaceae gen. nov., a novel taxon isolated from the Yangtze River Yuezi River estuary sludge.</title>
        <authorList>
            <person name="Ruan L."/>
        </authorList>
    </citation>
    <scope>NUCLEOTIDE SEQUENCE [LARGE SCALE GENOMIC DNA]</scope>
    <source>
        <strain evidence="3">R-7</strain>
    </source>
</reference>
<dbReference type="PANTHER" id="PTHR34989">
    <property type="entry name" value="PROTEIN HDED"/>
    <property type="match status" value="1"/>
</dbReference>
<feature type="transmembrane region" description="Helical" evidence="1">
    <location>
        <begin position="20"/>
        <end position="40"/>
    </location>
</feature>
<dbReference type="EMBL" id="JAUYVI010000002">
    <property type="protein sequence ID" value="MDQ7246968.1"/>
    <property type="molecule type" value="Genomic_DNA"/>
</dbReference>
<keyword evidence="1" id="KW-0472">Membrane</keyword>
<dbReference type="Pfam" id="PF03729">
    <property type="entry name" value="DUF308"/>
    <property type="match status" value="1"/>
</dbReference>
<feature type="transmembrane region" description="Helical" evidence="1">
    <location>
        <begin position="46"/>
        <end position="66"/>
    </location>
</feature>
<sequence>MSTDVHSGPIDRGSAPFAGIWWLIVLRGVCGIVFGVIAVLAPGVTILSLIWVFAVYMLADGIFGLISAVMAGQRRERWGLLVAESLFNVLVGVVMLLFPTITIFTFMLLIGAWAIVTGALMIGTAINHRRDGKWPLVIGGLASVVLGIVLAAGPLIGAVVLTWWLGLYTLIFGAALVALGLKLRAIAAG</sequence>
<protein>
    <submittedName>
        <fullName evidence="2">HdeD family acid-resistance protein</fullName>
    </submittedName>
</protein>
<dbReference type="RefSeq" id="WP_379954380.1">
    <property type="nucleotide sequence ID" value="NZ_JAUYVI010000002.1"/>
</dbReference>
<evidence type="ECO:0000313" key="3">
    <source>
        <dbReference type="Proteomes" id="UP001230156"/>
    </source>
</evidence>
<keyword evidence="1" id="KW-0812">Transmembrane</keyword>
<accession>A0ABU0YJQ1</accession>
<dbReference type="InterPro" id="IPR052712">
    <property type="entry name" value="Acid_resist_chaperone_HdeD"/>
</dbReference>
<proteinExistence type="predicted"/>
<name>A0ABU0YJQ1_9PROT</name>
<evidence type="ECO:0000313" key="2">
    <source>
        <dbReference type="EMBL" id="MDQ7246968.1"/>
    </source>
</evidence>
<feature type="transmembrane region" description="Helical" evidence="1">
    <location>
        <begin position="162"/>
        <end position="181"/>
    </location>
</feature>
<dbReference type="InterPro" id="IPR005325">
    <property type="entry name" value="DUF308_memb"/>
</dbReference>